<dbReference type="RefSeq" id="WP_090091343.1">
    <property type="nucleotide sequence ID" value="NZ_FOMG01000013.1"/>
</dbReference>
<dbReference type="PANTHER" id="PTHR30514">
    <property type="entry name" value="GLUCOKINASE"/>
    <property type="match status" value="1"/>
</dbReference>
<feature type="domain" description="SIS" evidence="5">
    <location>
        <begin position="121"/>
        <end position="262"/>
    </location>
</feature>
<dbReference type="EMBL" id="FOMG01000013">
    <property type="protein sequence ID" value="SFC90791.1"/>
    <property type="molecule type" value="Genomic_DNA"/>
</dbReference>
<dbReference type="Proteomes" id="UP000199263">
    <property type="component" value="Unassembled WGS sequence"/>
</dbReference>
<proteinExistence type="predicted"/>
<keyword evidence="1" id="KW-0805">Transcription regulation</keyword>
<dbReference type="InterPro" id="IPR009057">
    <property type="entry name" value="Homeodomain-like_sf"/>
</dbReference>
<gene>
    <name evidence="6" type="ORF">SAMN05421842_11322</name>
</gene>
<dbReference type="GO" id="GO:0097367">
    <property type="term" value="F:carbohydrate derivative binding"/>
    <property type="evidence" value="ECO:0007669"/>
    <property type="project" value="InterPro"/>
</dbReference>
<organism evidence="6 7">
    <name type="scientific">Clostridium uliginosum</name>
    <dbReference type="NCBI Taxonomy" id="119641"/>
    <lineage>
        <taxon>Bacteria</taxon>
        <taxon>Bacillati</taxon>
        <taxon>Bacillota</taxon>
        <taxon>Clostridia</taxon>
        <taxon>Eubacteriales</taxon>
        <taxon>Clostridiaceae</taxon>
        <taxon>Clostridium</taxon>
    </lineage>
</organism>
<reference evidence="6 7" key="1">
    <citation type="submission" date="2016-10" db="EMBL/GenBank/DDBJ databases">
        <authorList>
            <person name="de Groot N.N."/>
        </authorList>
    </citation>
    <scope>NUCLEOTIDE SEQUENCE [LARGE SCALE GENOMIC DNA]</scope>
    <source>
        <strain evidence="6 7">DSM 12992</strain>
    </source>
</reference>
<dbReference type="Gene3D" id="1.10.10.10">
    <property type="entry name" value="Winged helix-like DNA-binding domain superfamily/Winged helix DNA-binding domain"/>
    <property type="match status" value="1"/>
</dbReference>
<dbReference type="InterPro" id="IPR047640">
    <property type="entry name" value="RpiR-like"/>
</dbReference>
<sequence length="281" mass="31477">MNFLTFLKNNYESLTSSEQVIADYVLKIDKEILSMSSREIANKTGTSPATVVRFSNKLGFKNFNEFKLKFTIDCNEKQSKPFEFINQGLTTEGIVGGIKEAYSNSLNKTISLVDVKKLDKAIELLKNANNIYIYGLGSSALVAMDLYYKLIRINKRVICHNDSHLQMTFSAVMEKGDVALAISYSGETKEVLKSVKNGKKLGVPIIAITRKAIDNTLASIADITLYIPAIEKDLREGAMSSRISQLTIVDMLYIGMVKDDITATEEKLIRTRKVIEEFKNE</sequence>
<keyword evidence="3" id="KW-0804">Transcription</keyword>
<evidence type="ECO:0000256" key="2">
    <source>
        <dbReference type="ARBA" id="ARBA00023125"/>
    </source>
</evidence>
<evidence type="ECO:0000259" key="4">
    <source>
        <dbReference type="PROSITE" id="PS51071"/>
    </source>
</evidence>
<evidence type="ECO:0000313" key="7">
    <source>
        <dbReference type="Proteomes" id="UP000199263"/>
    </source>
</evidence>
<dbReference type="InterPro" id="IPR046348">
    <property type="entry name" value="SIS_dom_sf"/>
</dbReference>
<dbReference type="Pfam" id="PF01418">
    <property type="entry name" value="HTH_6"/>
    <property type="match status" value="1"/>
</dbReference>
<feature type="domain" description="HTH rpiR-type" evidence="4">
    <location>
        <begin position="1"/>
        <end position="77"/>
    </location>
</feature>
<dbReference type="InterPro" id="IPR036388">
    <property type="entry name" value="WH-like_DNA-bd_sf"/>
</dbReference>
<dbReference type="PANTHER" id="PTHR30514:SF1">
    <property type="entry name" value="HTH-TYPE TRANSCRIPTIONAL REGULATOR HEXR-RELATED"/>
    <property type="match status" value="1"/>
</dbReference>
<keyword evidence="7" id="KW-1185">Reference proteome</keyword>
<dbReference type="GO" id="GO:1901135">
    <property type="term" value="P:carbohydrate derivative metabolic process"/>
    <property type="evidence" value="ECO:0007669"/>
    <property type="project" value="InterPro"/>
</dbReference>
<dbReference type="SUPFAM" id="SSF46689">
    <property type="entry name" value="Homeodomain-like"/>
    <property type="match status" value="1"/>
</dbReference>
<evidence type="ECO:0000256" key="3">
    <source>
        <dbReference type="ARBA" id="ARBA00023163"/>
    </source>
</evidence>
<dbReference type="CDD" id="cd05013">
    <property type="entry name" value="SIS_RpiR"/>
    <property type="match status" value="1"/>
</dbReference>
<dbReference type="STRING" id="119641.SAMN05421842_11322"/>
<dbReference type="Pfam" id="PF01380">
    <property type="entry name" value="SIS"/>
    <property type="match status" value="1"/>
</dbReference>
<dbReference type="InterPro" id="IPR001347">
    <property type="entry name" value="SIS_dom"/>
</dbReference>
<dbReference type="AlphaFoldDB" id="A0A1I1MZF8"/>
<accession>A0A1I1MZF8</accession>
<evidence type="ECO:0000256" key="1">
    <source>
        <dbReference type="ARBA" id="ARBA00023015"/>
    </source>
</evidence>
<dbReference type="InterPro" id="IPR035472">
    <property type="entry name" value="RpiR-like_SIS"/>
</dbReference>
<evidence type="ECO:0000259" key="5">
    <source>
        <dbReference type="PROSITE" id="PS51464"/>
    </source>
</evidence>
<evidence type="ECO:0000313" key="6">
    <source>
        <dbReference type="EMBL" id="SFC90791.1"/>
    </source>
</evidence>
<dbReference type="SUPFAM" id="SSF53697">
    <property type="entry name" value="SIS domain"/>
    <property type="match status" value="1"/>
</dbReference>
<keyword evidence="2 6" id="KW-0238">DNA-binding</keyword>
<dbReference type="Gene3D" id="3.40.50.10490">
    <property type="entry name" value="Glucose-6-phosphate isomerase like protein, domain 1"/>
    <property type="match status" value="1"/>
</dbReference>
<dbReference type="PROSITE" id="PS51464">
    <property type="entry name" value="SIS"/>
    <property type="match status" value="1"/>
</dbReference>
<dbReference type="GO" id="GO:0003677">
    <property type="term" value="F:DNA binding"/>
    <property type="evidence" value="ECO:0007669"/>
    <property type="project" value="UniProtKB-KW"/>
</dbReference>
<name>A0A1I1MZF8_9CLOT</name>
<dbReference type="OrthoDB" id="3684496at2"/>
<dbReference type="PROSITE" id="PS51071">
    <property type="entry name" value="HTH_RPIR"/>
    <property type="match status" value="1"/>
</dbReference>
<dbReference type="GO" id="GO:0003700">
    <property type="term" value="F:DNA-binding transcription factor activity"/>
    <property type="evidence" value="ECO:0007669"/>
    <property type="project" value="InterPro"/>
</dbReference>
<protein>
    <submittedName>
        <fullName evidence="6">DNA-binding transcriptional regulator, MurR/RpiR family, contains HTH and SIS domains</fullName>
    </submittedName>
</protein>
<dbReference type="InterPro" id="IPR000281">
    <property type="entry name" value="HTH_RpiR"/>
</dbReference>